<organism evidence="9 10">
    <name type="scientific">Fusicatenibacter saccharivorans</name>
    <dbReference type="NCBI Taxonomy" id="1150298"/>
    <lineage>
        <taxon>Bacteria</taxon>
        <taxon>Bacillati</taxon>
        <taxon>Bacillota</taxon>
        <taxon>Clostridia</taxon>
        <taxon>Lachnospirales</taxon>
        <taxon>Lachnospiraceae</taxon>
        <taxon>Fusicatenibacter</taxon>
    </lineage>
</organism>
<evidence type="ECO:0000256" key="7">
    <source>
        <dbReference type="RuleBase" id="RU363032"/>
    </source>
</evidence>
<comment type="similarity">
    <text evidence="7">Belongs to the binding-protein-dependent transport system permease family.</text>
</comment>
<dbReference type="GO" id="GO:0005886">
    <property type="term" value="C:plasma membrane"/>
    <property type="evidence" value="ECO:0007669"/>
    <property type="project" value="UniProtKB-SubCell"/>
</dbReference>
<protein>
    <submittedName>
        <fullName evidence="9">ABC transporter permease</fullName>
    </submittedName>
</protein>
<feature type="transmembrane region" description="Helical" evidence="7">
    <location>
        <begin position="121"/>
        <end position="140"/>
    </location>
</feature>
<gene>
    <name evidence="9" type="ORF">L0N21_02020</name>
</gene>
<evidence type="ECO:0000256" key="6">
    <source>
        <dbReference type="ARBA" id="ARBA00023136"/>
    </source>
</evidence>
<evidence type="ECO:0000313" key="9">
    <source>
        <dbReference type="EMBL" id="MCG4764302.1"/>
    </source>
</evidence>
<comment type="subcellular location">
    <subcellularLocation>
        <location evidence="1 7">Cell membrane</location>
        <topology evidence="1 7">Multi-pass membrane protein</topology>
    </subcellularLocation>
</comment>
<dbReference type="InterPro" id="IPR035906">
    <property type="entry name" value="MetI-like_sf"/>
</dbReference>
<feature type="transmembrane region" description="Helical" evidence="7">
    <location>
        <begin position="31"/>
        <end position="53"/>
    </location>
</feature>
<comment type="caution">
    <text evidence="9">The sequence shown here is derived from an EMBL/GenBank/DDBJ whole genome shotgun (WGS) entry which is preliminary data.</text>
</comment>
<sequence length="283" mass="31936">MKMREQAKTPESSFQRAYLRQKKREREQVRVFRALLLVSFLVLWEVAADLRWIDPFIFSSPVRVGKTFVTLLTEQNLLRHIGITVYETGISFLLVSTLGMAFAVLLWLFPRFSAVMEPYLVVLNSLPKSALAPLLIVWMGANVKTIITAGISVAIFGSVISIYSSFQSVEPDMLRLIATLGGTKKDMLFRVVLPWSFPGLLAVWKVNIGLCLVGVVIGEFIGAREGLGYLIIYGSQVFRYAHAREGRMTDDWNRMSGRTKRNAVWRTTRFAGPRGNGKNLRTV</sequence>
<evidence type="ECO:0000256" key="2">
    <source>
        <dbReference type="ARBA" id="ARBA00022448"/>
    </source>
</evidence>
<name>A0AAE3JVK9_9FIRM</name>
<reference evidence="9" key="1">
    <citation type="submission" date="2022-01" db="EMBL/GenBank/DDBJ databases">
        <title>Collection of gut derived symbiotic bacterial strains cultured from healthy donors.</title>
        <authorList>
            <person name="Lin H."/>
            <person name="Kohout C."/>
            <person name="Waligurski E."/>
            <person name="Pamer E.G."/>
        </authorList>
    </citation>
    <scope>NUCLEOTIDE SEQUENCE</scope>
    <source>
        <strain evidence="9">DFI.5.49</strain>
    </source>
</reference>
<dbReference type="PANTHER" id="PTHR30151:SF19">
    <property type="entry name" value="ABC TRANSPORTER PERMEASE"/>
    <property type="match status" value="1"/>
</dbReference>
<keyword evidence="2 7" id="KW-0813">Transport</keyword>
<feature type="domain" description="ABC transmembrane type-1" evidence="8">
    <location>
        <begin position="81"/>
        <end position="283"/>
    </location>
</feature>
<dbReference type="InterPro" id="IPR000515">
    <property type="entry name" value="MetI-like"/>
</dbReference>
<dbReference type="PROSITE" id="PS50928">
    <property type="entry name" value="ABC_TM1"/>
    <property type="match status" value="1"/>
</dbReference>
<evidence type="ECO:0000256" key="4">
    <source>
        <dbReference type="ARBA" id="ARBA00022692"/>
    </source>
</evidence>
<feature type="transmembrane region" description="Helical" evidence="7">
    <location>
        <begin position="146"/>
        <end position="166"/>
    </location>
</feature>
<keyword evidence="6 7" id="KW-0472">Membrane</keyword>
<evidence type="ECO:0000256" key="3">
    <source>
        <dbReference type="ARBA" id="ARBA00022475"/>
    </source>
</evidence>
<dbReference type="SUPFAM" id="SSF161098">
    <property type="entry name" value="MetI-like"/>
    <property type="match status" value="1"/>
</dbReference>
<dbReference type="Gene3D" id="1.10.3720.10">
    <property type="entry name" value="MetI-like"/>
    <property type="match status" value="1"/>
</dbReference>
<keyword evidence="3" id="KW-1003">Cell membrane</keyword>
<dbReference type="Pfam" id="PF00528">
    <property type="entry name" value="BPD_transp_1"/>
    <property type="match status" value="1"/>
</dbReference>
<evidence type="ECO:0000256" key="1">
    <source>
        <dbReference type="ARBA" id="ARBA00004651"/>
    </source>
</evidence>
<dbReference type="RefSeq" id="WP_055217696.1">
    <property type="nucleotide sequence ID" value="NZ_DAWEMV010000054.1"/>
</dbReference>
<dbReference type="EMBL" id="JAKNFS010000002">
    <property type="protein sequence ID" value="MCG4764302.1"/>
    <property type="molecule type" value="Genomic_DNA"/>
</dbReference>
<dbReference type="GO" id="GO:0055085">
    <property type="term" value="P:transmembrane transport"/>
    <property type="evidence" value="ECO:0007669"/>
    <property type="project" value="InterPro"/>
</dbReference>
<dbReference type="AlphaFoldDB" id="A0AAE3JVK9"/>
<evidence type="ECO:0000256" key="5">
    <source>
        <dbReference type="ARBA" id="ARBA00022989"/>
    </source>
</evidence>
<proteinExistence type="inferred from homology"/>
<dbReference type="Proteomes" id="UP001199915">
    <property type="component" value="Unassembled WGS sequence"/>
</dbReference>
<evidence type="ECO:0000313" key="10">
    <source>
        <dbReference type="Proteomes" id="UP001199915"/>
    </source>
</evidence>
<accession>A0AAE3JVK9</accession>
<dbReference type="CDD" id="cd06261">
    <property type="entry name" value="TM_PBP2"/>
    <property type="match status" value="1"/>
</dbReference>
<keyword evidence="5 7" id="KW-1133">Transmembrane helix</keyword>
<evidence type="ECO:0000259" key="8">
    <source>
        <dbReference type="PROSITE" id="PS50928"/>
    </source>
</evidence>
<dbReference type="PANTHER" id="PTHR30151">
    <property type="entry name" value="ALKANE SULFONATE ABC TRANSPORTER-RELATED, MEMBRANE SUBUNIT"/>
    <property type="match status" value="1"/>
</dbReference>
<keyword evidence="4 7" id="KW-0812">Transmembrane</keyword>
<feature type="transmembrane region" description="Helical" evidence="7">
    <location>
        <begin position="89"/>
        <end position="109"/>
    </location>
</feature>